<proteinExistence type="predicted"/>
<gene>
    <name evidence="2" type="ORF">SAMN05660649_04134</name>
</gene>
<reference evidence="3" key="1">
    <citation type="submission" date="2016-10" db="EMBL/GenBank/DDBJ databases">
        <authorList>
            <person name="Varghese N."/>
            <person name="Submissions S."/>
        </authorList>
    </citation>
    <scope>NUCLEOTIDE SEQUENCE [LARGE SCALE GENOMIC DNA]</scope>
    <source>
        <strain evidence="3">DSM 17038</strain>
    </source>
</reference>
<dbReference type="STRING" id="341036.SAMN05660649_04134"/>
<keyword evidence="1" id="KW-0472">Membrane</keyword>
<organism evidence="2 3">
    <name type="scientific">Desulfotruncus arcticus DSM 17038</name>
    <dbReference type="NCBI Taxonomy" id="1121424"/>
    <lineage>
        <taxon>Bacteria</taxon>
        <taxon>Bacillati</taxon>
        <taxon>Bacillota</taxon>
        <taxon>Clostridia</taxon>
        <taxon>Eubacteriales</taxon>
        <taxon>Desulfallaceae</taxon>
        <taxon>Desulfotruncus</taxon>
    </lineage>
</organism>
<accession>A0A1I2XV14</accession>
<keyword evidence="1" id="KW-0812">Transmembrane</keyword>
<dbReference type="EMBL" id="FOOX01000019">
    <property type="protein sequence ID" value="SFH17303.1"/>
    <property type="molecule type" value="Genomic_DNA"/>
</dbReference>
<feature type="transmembrane region" description="Helical" evidence="1">
    <location>
        <begin position="7"/>
        <end position="27"/>
    </location>
</feature>
<name>A0A1I2XV14_9FIRM</name>
<protein>
    <submittedName>
        <fullName evidence="2">Uncharacterized protein</fullName>
    </submittedName>
</protein>
<evidence type="ECO:0000256" key="1">
    <source>
        <dbReference type="SAM" id="Phobius"/>
    </source>
</evidence>
<sequence length="61" mass="6767">MEVRGRNLLLILIATIAIGLLFVPIALPSGTFPNSSPGIMMWNIPCMFLSFGIAMYFCFKK</sequence>
<dbReference type="OrthoDB" id="1813557at2"/>
<dbReference type="RefSeq" id="WP_092473931.1">
    <property type="nucleotide sequence ID" value="NZ_FOOX01000019.1"/>
</dbReference>
<keyword evidence="3" id="KW-1185">Reference proteome</keyword>
<evidence type="ECO:0000313" key="3">
    <source>
        <dbReference type="Proteomes" id="UP000199337"/>
    </source>
</evidence>
<keyword evidence="1" id="KW-1133">Transmembrane helix</keyword>
<dbReference type="Proteomes" id="UP000199337">
    <property type="component" value="Unassembled WGS sequence"/>
</dbReference>
<dbReference type="AlphaFoldDB" id="A0A1I2XV14"/>
<feature type="transmembrane region" description="Helical" evidence="1">
    <location>
        <begin position="39"/>
        <end position="59"/>
    </location>
</feature>
<evidence type="ECO:0000313" key="2">
    <source>
        <dbReference type="EMBL" id="SFH17303.1"/>
    </source>
</evidence>